<feature type="transmembrane region" description="Helical" evidence="6">
    <location>
        <begin position="127"/>
        <end position="149"/>
    </location>
</feature>
<dbReference type="GO" id="GO:0065002">
    <property type="term" value="P:intracellular protein transmembrane transport"/>
    <property type="evidence" value="ECO:0007669"/>
    <property type="project" value="TreeGrafter"/>
</dbReference>
<evidence type="ECO:0000256" key="1">
    <source>
        <dbReference type="ARBA" id="ARBA00004141"/>
    </source>
</evidence>
<dbReference type="GO" id="GO:0033281">
    <property type="term" value="C:TAT protein transport complex"/>
    <property type="evidence" value="ECO:0007669"/>
    <property type="project" value="TreeGrafter"/>
</dbReference>
<accession>J7K8E6</accession>
<feature type="transmembrane region" description="Helical" evidence="6">
    <location>
        <begin position="161"/>
        <end position="176"/>
    </location>
</feature>
<dbReference type="GO" id="GO:0043953">
    <property type="term" value="P:protein transport by the Tat complex"/>
    <property type="evidence" value="ECO:0007669"/>
    <property type="project" value="TreeGrafter"/>
</dbReference>
<evidence type="ECO:0000256" key="5">
    <source>
        <dbReference type="ARBA" id="ARBA00023136"/>
    </source>
</evidence>
<sequence>MFSVELVFLFVKPFLTLDRDFIFTELTEGLYITVKVCSFATLCAVSPLAVYQAWCFALPSLYRAERKRWNLLWGFSLLLFVLSLILAYLILLPKIVTLLLQFEIKRQALTVQLEARIGSYVEWSFRLFLVVGALCQLPLIALILANLGLLTPQMAGRNRRGFLVASILLAALISPPDLVAQWVLAIGLFLWLEMAILVGVVEARCSAQPATHRRT</sequence>
<dbReference type="RefSeq" id="YP_006666409.1">
    <property type="nucleotide sequence ID" value="NC_018568.1"/>
</dbReference>
<evidence type="ECO:0000256" key="4">
    <source>
        <dbReference type="ARBA" id="ARBA00022989"/>
    </source>
</evidence>
<reference evidence="7" key="1">
    <citation type="journal article" date="2012" name="Eukaryot. Cell">
        <title>Complete Mitochondrial and Plastid Genomes of the Green Microalga Trebouxiophyceae sp. Strain MX-AZ01 Isolated from a Highly Acidic Geothermal Lake.</title>
        <authorList>
            <person name="Servin-Garciduenas L.E."/>
            <person name="Martinez-Romero E."/>
        </authorList>
    </citation>
    <scope>NUCLEOTIDE SEQUENCE</scope>
    <source>
        <strain evidence="7">MX-AZ01</strain>
    </source>
</reference>
<comment type="subcellular location">
    <subcellularLocation>
        <location evidence="1">Membrane</location>
        <topology evidence="1">Multi-pass membrane protein</topology>
    </subcellularLocation>
</comment>
<feature type="transmembrane region" description="Helical" evidence="6">
    <location>
        <begin position="182"/>
        <end position="203"/>
    </location>
</feature>
<gene>
    <name evidence="7" type="primary">tatC</name>
</gene>
<dbReference type="PRINTS" id="PR01840">
    <property type="entry name" value="TATCFAMILY"/>
</dbReference>
<protein>
    <submittedName>
        <fullName evidence="7">SecY-independent transporter protein</fullName>
    </submittedName>
</protein>
<feature type="transmembrane region" description="Helical" evidence="6">
    <location>
        <begin position="71"/>
        <end position="91"/>
    </location>
</feature>
<dbReference type="AlphaFoldDB" id="J7K8E6"/>
<organism evidence="7">
    <name type="scientific">Trebouxiophyceae sp. MX-AZ01</name>
    <dbReference type="NCBI Taxonomy" id="1208065"/>
    <lineage>
        <taxon>Eukaryota</taxon>
        <taxon>Viridiplantae</taxon>
        <taxon>Chlorophyta</taxon>
        <taxon>core chlorophytes</taxon>
        <taxon>Trebouxiophyceae</taxon>
    </lineage>
</organism>
<dbReference type="GeneID" id="13543424"/>
<dbReference type="PANTHER" id="PTHR30371">
    <property type="entry name" value="SEC-INDEPENDENT PROTEIN TRANSLOCASE PROTEIN TATC"/>
    <property type="match status" value="1"/>
</dbReference>
<dbReference type="GO" id="GO:0009977">
    <property type="term" value="F:proton motive force dependent protein transmembrane transporter activity"/>
    <property type="evidence" value="ECO:0007669"/>
    <property type="project" value="TreeGrafter"/>
</dbReference>
<geneLocation type="mitochondrion" evidence="7"/>
<dbReference type="Pfam" id="PF00902">
    <property type="entry name" value="TatC"/>
    <property type="match status" value="1"/>
</dbReference>
<feature type="transmembrane region" description="Helical" evidence="6">
    <location>
        <begin position="30"/>
        <end position="51"/>
    </location>
</feature>
<name>J7K8E6_9CHLO</name>
<evidence type="ECO:0000256" key="2">
    <source>
        <dbReference type="ARBA" id="ARBA00008882"/>
    </source>
</evidence>
<keyword evidence="5 6" id="KW-0472">Membrane</keyword>
<dbReference type="PANTHER" id="PTHR30371:SF0">
    <property type="entry name" value="SEC-INDEPENDENT PROTEIN TRANSLOCASE PROTEIN TATC, CHLOROPLASTIC-RELATED"/>
    <property type="match status" value="1"/>
</dbReference>
<keyword evidence="3 6" id="KW-0812">Transmembrane</keyword>
<evidence type="ECO:0000256" key="3">
    <source>
        <dbReference type="ARBA" id="ARBA00022692"/>
    </source>
</evidence>
<dbReference type="EMBL" id="JX315601">
    <property type="protein sequence ID" value="AFQ93764.1"/>
    <property type="molecule type" value="Genomic_DNA"/>
</dbReference>
<proteinExistence type="inferred from homology"/>
<dbReference type="InterPro" id="IPR002033">
    <property type="entry name" value="TatC"/>
</dbReference>
<keyword evidence="7" id="KW-0496">Mitochondrion</keyword>
<comment type="similarity">
    <text evidence="2">Belongs to the TatC family.</text>
</comment>
<evidence type="ECO:0000256" key="6">
    <source>
        <dbReference type="SAM" id="Phobius"/>
    </source>
</evidence>
<keyword evidence="4 6" id="KW-1133">Transmembrane helix</keyword>
<evidence type="ECO:0000313" key="7">
    <source>
        <dbReference type="EMBL" id="AFQ93764.1"/>
    </source>
</evidence>